<dbReference type="Gene3D" id="1.10.150.20">
    <property type="entry name" value="5' to 3' exonuclease, C-terminal subdomain"/>
    <property type="match status" value="1"/>
</dbReference>
<dbReference type="CDD" id="cd00141">
    <property type="entry name" value="NT_POLXc"/>
    <property type="match status" value="1"/>
</dbReference>
<evidence type="ECO:0000313" key="14">
    <source>
        <dbReference type="EMBL" id="PSS28405.1"/>
    </source>
</evidence>
<dbReference type="PANTHER" id="PTHR11276">
    <property type="entry name" value="DNA POLYMERASE TYPE-X FAMILY MEMBER"/>
    <property type="match status" value="1"/>
</dbReference>
<feature type="domain" description="BRCT" evidence="13">
    <location>
        <begin position="88"/>
        <end position="139"/>
    </location>
</feature>
<dbReference type="GO" id="GO:0005634">
    <property type="term" value="C:nucleus"/>
    <property type="evidence" value="ECO:0007669"/>
    <property type="project" value="UniProtKB-SubCell"/>
</dbReference>
<dbReference type="RefSeq" id="XP_024725930.1">
    <property type="nucleotide sequence ID" value="XM_024862271.1"/>
</dbReference>
<protein>
    <recommendedName>
        <fullName evidence="11">DNA polymerase</fullName>
        <ecNumber evidence="11">2.7.7.7</ecNumber>
    </recommendedName>
</protein>
<dbReference type="Gene3D" id="3.30.210.10">
    <property type="entry name" value="DNA polymerase, thumb domain"/>
    <property type="match status" value="1"/>
</dbReference>
<dbReference type="InterPro" id="IPR043519">
    <property type="entry name" value="NT_sf"/>
</dbReference>
<feature type="region of interest" description="Disordered" evidence="12">
    <location>
        <begin position="167"/>
        <end position="199"/>
    </location>
</feature>
<reference evidence="14 15" key="1">
    <citation type="journal article" date="2018" name="New Phytol.">
        <title>Comparative genomics and transcriptomics depict ericoid mycorrhizal fungi as versatile saprotrophs and plant mutualists.</title>
        <authorList>
            <person name="Martino E."/>
            <person name="Morin E."/>
            <person name="Grelet G.A."/>
            <person name="Kuo A."/>
            <person name="Kohler A."/>
            <person name="Daghino S."/>
            <person name="Barry K.W."/>
            <person name="Cichocki N."/>
            <person name="Clum A."/>
            <person name="Dockter R.B."/>
            <person name="Hainaut M."/>
            <person name="Kuo R.C."/>
            <person name="LaButti K."/>
            <person name="Lindahl B.D."/>
            <person name="Lindquist E.A."/>
            <person name="Lipzen A."/>
            <person name="Khouja H.R."/>
            <person name="Magnuson J."/>
            <person name="Murat C."/>
            <person name="Ohm R.A."/>
            <person name="Singer S.W."/>
            <person name="Spatafora J.W."/>
            <person name="Wang M."/>
            <person name="Veneault-Fourrey C."/>
            <person name="Henrissat B."/>
            <person name="Grigoriev I.V."/>
            <person name="Martin F.M."/>
            <person name="Perotto S."/>
        </authorList>
    </citation>
    <scope>NUCLEOTIDE SEQUENCE [LARGE SCALE GENOMIC DNA]</scope>
    <source>
        <strain evidence="14 15">ATCC 22711</strain>
    </source>
</reference>
<accession>A0A2T3BG99</accession>
<dbReference type="FunFam" id="1.10.150.20:FF:000010">
    <property type="entry name" value="DNA polymerase lambda"/>
    <property type="match status" value="1"/>
</dbReference>
<dbReference type="InterPro" id="IPR001357">
    <property type="entry name" value="BRCT_dom"/>
</dbReference>
<comment type="catalytic activity">
    <reaction evidence="10 11">
        <text>DNA(n) + a 2'-deoxyribonucleoside 5'-triphosphate = DNA(n+1) + diphosphate</text>
        <dbReference type="Rhea" id="RHEA:22508"/>
        <dbReference type="Rhea" id="RHEA-COMP:17339"/>
        <dbReference type="Rhea" id="RHEA-COMP:17340"/>
        <dbReference type="ChEBI" id="CHEBI:33019"/>
        <dbReference type="ChEBI" id="CHEBI:61560"/>
        <dbReference type="ChEBI" id="CHEBI:173112"/>
        <dbReference type="EC" id="2.7.7.7"/>
    </reaction>
</comment>
<sequence length="595" mass="67882">MALHLPPVYLLNFRLPTSEVLKLEREIGEPLVRDISEAKIVIGKVTRKSRAQLEFKSRGVHTEEVVHETDDYKAQKRRRIDEGKTREVITVDSSTESEPELDLDPKANSPGHSIKVLKLDWYFDSVKAGALLPTEKYLVYEGRIVEKPKAAPPEPRKLLRTESILSRARASTPPRIQSSYRHNPRRSHSPNIRSKTQPRLLHETTSEHDIADNLPPLPSYLKSPYSCERPTPAHSPNEAFIAQLQKLKHARKLDRDDRGISALAYSKAIAAIAAYPYTLTSAREISRLPHCGQRYVELYQEWKETGHIKEVDEIESDARMKSLKEFYEIFDVAEKTARQFYARGWRDLDDVISHGWDKLSPNQQIGVKFYDDFQEKIPREEVEKIAAVILKYANRIREGFHMVVVGGYRRGKDMSGDVDVILSHPDDDATDHVVEEIVWNLAEDKWITHRLTVSTTNSERGQEPVSWKGSMPKSAGGFCTLDKALVVWQDADQARNPDPKKKHNPRRRVDIILSPWKTAGCAIVGWTGGTMFERDLRKYCRHERGVKFDSTGVRRLSDGAWLDLEAGGGDLLAKEKKVFEGLGLEWRDPTERCTG</sequence>
<dbReference type="PROSITE" id="PS00522">
    <property type="entry name" value="DNA_POLYMERASE_X"/>
    <property type="match status" value="1"/>
</dbReference>
<dbReference type="GO" id="GO:0046872">
    <property type="term" value="F:metal ion binding"/>
    <property type="evidence" value="ECO:0007669"/>
    <property type="project" value="UniProtKB-UniRule"/>
</dbReference>
<dbReference type="SUPFAM" id="SSF81301">
    <property type="entry name" value="Nucleotidyltransferase"/>
    <property type="match status" value="1"/>
</dbReference>
<comment type="similarity">
    <text evidence="2 11">Belongs to the DNA polymerase type-X family.</text>
</comment>
<comment type="function">
    <text evidence="11">DNA polymerase that functions in several pathways of DNA repair. Involved in base excision repair (BER) responsible for repair of lesions that give rise to abasic (AP) sites in DNA. Also contributes to DNA double-strand break repair by non-homologous end joining and homologous recombination. Has both template-dependent and template-independent (terminal transferase) DNA polymerase activities. Has also a 5'-deoxyribose-5-phosphate lyase (dRP lyase) activity.</text>
</comment>
<dbReference type="Pfam" id="PF14716">
    <property type="entry name" value="HHH_8"/>
    <property type="match status" value="1"/>
</dbReference>
<feature type="region of interest" description="Disordered" evidence="12">
    <location>
        <begin position="84"/>
        <end position="109"/>
    </location>
</feature>
<evidence type="ECO:0000256" key="3">
    <source>
        <dbReference type="ARBA" id="ARBA00022679"/>
    </source>
</evidence>
<dbReference type="PRINTS" id="PR00870">
    <property type="entry name" value="DNAPOLXBETA"/>
</dbReference>
<evidence type="ECO:0000256" key="4">
    <source>
        <dbReference type="ARBA" id="ARBA00022695"/>
    </source>
</evidence>
<dbReference type="GO" id="GO:0006303">
    <property type="term" value="P:double-strand break repair via nonhomologous end joining"/>
    <property type="evidence" value="ECO:0007669"/>
    <property type="project" value="TreeGrafter"/>
</dbReference>
<dbReference type="EC" id="2.7.7.7" evidence="11"/>
<keyword evidence="3 11" id="KW-0808">Transferase</keyword>
<dbReference type="SUPFAM" id="SSF47802">
    <property type="entry name" value="DNA polymerase beta, N-terminal domain-like"/>
    <property type="match status" value="1"/>
</dbReference>
<dbReference type="InterPro" id="IPR037160">
    <property type="entry name" value="DNA_Pol_thumb_sf"/>
</dbReference>
<dbReference type="PRINTS" id="PR00869">
    <property type="entry name" value="DNAPOLX"/>
</dbReference>
<dbReference type="STRING" id="857342.A0A2T3BG99"/>
<dbReference type="InterPro" id="IPR027421">
    <property type="entry name" value="DNA_pol_lamdba_lyase_dom_sf"/>
</dbReference>
<evidence type="ECO:0000256" key="2">
    <source>
        <dbReference type="ARBA" id="ARBA00008323"/>
    </source>
</evidence>
<dbReference type="InterPro" id="IPR028207">
    <property type="entry name" value="DNA_pol_B_palm_palm"/>
</dbReference>
<dbReference type="Pfam" id="PF14791">
    <property type="entry name" value="DNA_pol_B_thumb"/>
    <property type="match status" value="1"/>
</dbReference>
<dbReference type="Pfam" id="PF10391">
    <property type="entry name" value="DNA_pol_lambd_f"/>
    <property type="match status" value="1"/>
</dbReference>
<dbReference type="SUPFAM" id="SSF81585">
    <property type="entry name" value="PsbU/PolX domain-like"/>
    <property type="match status" value="1"/>
</dbReference>
<dbReference type="SMART" id="SM00483">
    <property type="entry name" value="POLXc"/>
    <property type="match status" value="1"/>
</dbReference>
<dbReference type="InterPro" id="IPR029398">
    <property type="entry name" value="PolB_thumb"/>
</dbReference>
<keyword evidence="8 11" id="KW-0234">DNA repair</keyword>
<dbReference type="GO" id="GO:0003887">
    <property type="term" value="F:DNA-directed DNA polymerase activity"/>
    <property type="evidence" value="ECO:0007669"/>
    <property type="project" value="UniProtKB-UniRule"/>
</dbReference>
<evidence type="ECO:0000256" key="5">
    <source>
        <dbReference type="ARBA" id="ARBA00022723"/>
    </source>
</evidence>
<dbReference type="Pfam" id="PF14792">
    <property type="entry name" value="DNA_pol_B_palm"/>
    <property type="match status" value="1"/>
</dbReference>
<evidence type="ECO:0000256" key="1">
    <source>
        <dbReference type="ARBA" id="ARBA00004123"/>
    </source>
</evidence>
<evidence type="ECO:0000256" key="10">
    <source>
        <dbReference type="ARBA" id="ARBA00049244"/>
    </source>
</evidence>
<dbReference type="PROSITE" id="PS50172">
    <property type="entry name" value="BRCT"/>
    <property type="match status" value="1"/>
</dbReference>
<keyword evidence="9 11" id="KW-0539">Nucleus</keyword>
<evidence type="ECO:0000256" key="8">
    <source>
        <dbReference type="ARBA" id="ARBA00023204"/>
    </source>
</evidence>
<evidence type="ECO:0000313" key="15">
    <source>
        <dbReference type="Proteomes" id="UP000241818"/>
    </source>
</evidence>
<dbReference type="EMBL" id="KZ679006">
    <property type="protein sequence ID" value="PSS28405.1"/>
    <property type="molecule type" value="Genomic_DNA"/>
</dbReference>
<keyword evidence="15" id="KW-1185">Reference proteome</keyword>
<dbReference type="InterPro" id="IPR019843">
    <property type="entry name" value="DNA_pol-X_BS"/>
</dbReference>
<evidence type="ECO:0000256" key="9">
    <source>
        <dbReference type="ARBA" id="ARBA00023242"/>
    </source>
</evidence>
<dbReference type="OrthoDB" id="205514at2759"/>
<dbReference type="InterPro" id="IPR002054">
    <property type="entry name" value="DNA-dir_DNA_pol_X"/>
</dbReference>
<comment type="subcellular location">
    <subcellularLocation>
        <location evidence="1 11">Nucleus</location>
    </subcellularLocation>
</comment>
<dbReference type="AlphaFoldDB" id="A0A2T3BG99"/>
<dbReference type="GeneID" id="36570352"/>
<keyword evidence="5" id="KW-0479">Metal-binding</keyword>
<dbReference type="InterPro" id="IPR002008">
    <property type="entry name" value="DNA_pol_X_beta-like"/>
</dbReference>
<dbReference type="FunFam" id="1.10.150.110:FF:000005">
    <property type="entry name" value="DNA polymerase POL4"/>
    <property type="match status" value="1"/>
</dbReference>
<proteinExistence type="inferred from homology"/>
<keyword evidence="6 11" id="KW-0227">DNA damage</keyword>
<keyword evidence="4 11" id="KW-0548">Nucleotidyltransferase</keyword>
<dbReference type="InterPro" id="IPR022312">
    <property type="entry name" value="DNA_pol_X"/>
</dbReference>
<evidence type="ECO:0000256" key="11">
    <source>
        <dbReference type="RuleBase" id="RU366014"/>
    </source>
</evidence>
<dbReference type="InterPro" id="IPR010996">
    <property type="entry name" value="HHH_MUS81"/>
</dbReference>
<dbReference type="InterPro" id="IPR018944">
    <property type="entry name" value="DNA_pol_lambd_fingers_domain"/>
</dbReference>
<evidence type="ECO:0000256" key="7">
    <source>
        <dbReference type="ARBA" id="ARBA00022932"/>
    </source>
</evidence>
<evidence type="ECO:0000256" key="6">
    <source>
        <dbReference type="ARBA" id="ARBA00022763"/>
    </source>
</evidence>
<dbReference type="GO" id="GO:0003677">
    <property type="term" value="F:DNA binding"/>
    <property type="evidence" value="ECO:0007669"/>
    <property type="project" value="UniProtKB-UniRule"/>
</dbReference>
<evidence type="ECO:0000256" key="12">
    <source>
        <dbReference type="SAM" id="MobiDB-lite"/>
    </source>
</evidence>
<name>A0A2T3BG99_AMORE</name>
<organism evidence="14 15">
    <name type="scientific">Amorphotheca resinae ATCC 22711</name>
    <dbReference type="NCBI Taxonomy" id="857342"/>
    <lineage>
        <taxon>Eukaryota</taxon>
        <taxon>Fungi</taxon>
        <taxon>Dikarya</taxon>
        <taxon>Ascomycota</taxon>
        <taxon>Pezizomycotina</taxon>
        <taxon>Leotiomycetes</taxon>
        <taxon>Helotiales</taxon>
        <taxon>Amorphothecaceae</taxon>
        <taxon>Amorphotheca</taxon>
    </lineage>
</organism>
<dbReference type="Gene3D" id="1.10.150.110">
    <property type="entry name" value="DNA polymerase beta, N-terminal domain-like"/>
    <property type="match status" value="1"/>
</dbReference>
<gene>
    <name evidence="14" type="ORF">M430DRAFT_132838</name>
</gene>
<evidence type="ECO:0000259" key="13">
    <source>
        <dbReference type="PROSITE" id="PS50172"/>
    </source>
</evidence>
<dbReference type="InParanoid" id="A0A2T3BG99"/>
<dbReference type="Proteomes" id="UP000241818">
    <property type="component" value="Unassembled WGS sequence"/>
</dbReference>
<dbReference type="Gene3D" id="3.30.460.10">
    <property type="entry name" value="Beta Polymerase, domain 2"/>
    <property type="match status" value="1"/>
</dbReference>
<keyword evidence="7 11" id="KW-0239">DNA-directed DNA polymerase</keyword>
<dbReference type="PANTHER" id="PTHR11276:SF29">
    <property type="entry name" value="DNA POLYMERASE TYPE-X FAMILY PROTEIN POL4"/>
    <property type="match status" value="1"/>
</dbReference>
<dbReference type="FunFam" id="3.30.210.10:FF:000005">
    <property type="entry name" value="DNA polymerase IV"/>
    <property type="match status" value="1"/>
</dbReference>